<evidence type="ECO:0000256" key="7">
    <source>
        <dbReference type="ARBA" id="ARBA00022927"/>
    </source>
</evidence>
<reference evidence="13" key="1">
    <citation type="submission" date="2023-03" db="EMBL/GenBank/DDBJ databases">
        <title>Massive genome expansion in bonnet fungi (Mycena s.s.) driven by repeated elements and novel gene families across ecological guilds.</title>
        <authorList>
            <consortium name="Lawrence Berkeley National Laboratory"/>
            <person name="Harder C.B."/>
            <person name="Miyauchi S."/>
            <person name="Viragh M."/>
            <person name="Kuo A."/>
            <person name="Thoen E."/>
            <person name="Andreopoulos B."/>
            <person name="Lu D."/>
            <person name="Skrede I."/>
            <person name="Drula E."/>
            <person name="Henrissat B."/>
            <person name="Morin E."/>
            <person name="Kohler A."/>
            <person name="Barry K."/>
            <person name="LaButti K."/>
            <person name="Morin E."/>
            <person name="Salamov A."/>
            <person name="Lipzen A."/>
            <person name="Mereny Z."/>
            <person name="Hegedus B."/>
            <person name="Baldrian P."/>
            <person name="Stursova M."/>
            <person name="Weitz H."/>
            <person name="Taylor A."/>
            <person name="Grigoriev I.V."/>
            <person name="Nagy L.G."/>
            <person name="Martin F."/>
            <person name="Kauserud H."/>
        </authorList>
    </citation>
    <scope>NUCLEOTIDE SEQUENCE</scope>
    <source>
        <strain evidence="13">9144</strain>
    </source>
</reference>
<comment type="caution">
    <text evidence="13">The sequence shown here is derived from an EMBL/GenBank/DDBJ whole genome shotgun (WGS) entry which is preliminary data.</text>
</comment>
<evidence type="ECO:0000256" key="6">
    <source>
        <dbReference type="ARBA" id="ARBA00022792"/>
    </source>
</evidence>
<keyword evidence="10" id="KW-0496">Mitochondrion</keyword>
<organism evidence="13 14">
    <name type="scientific">Mycena pura</name>
    <dbReference type="NCBI Taxonomy" id="153505"/>
    <lineage>
        <taxon>Eukaryota</taxon>
        <taxon>Fungi</taxon>
        <taxon>Dikarya</taxon>
        <taxon>Basidiomycota</taxon>
        <taxon>Agaricomycotina</taxon>
        <taxon>Agaricomycetes</taxon>
        <taxon>Agaricomycetidae</taxon>
        <taxon>Agaricales</taxon>
        <taxon>Marasmiineae</taxon>
        <taxon>Mycenaceae</taxon>
        <taxon>Mycena</taxon>
    </lineage>
</organism>
<keyword evidence="8 12" id="KW-1133">Transmembrane helix</keyword>
<keyword evidence="5 12" id="KW-0812">Transmembrane</keyword>
<feature type="transmembrane region" description="Helical" evidence="12">
    <location>
        <begin position="40"/>
        <end position="56"/>
    </location>
</feature>
<evidence type="ECO:0000256" key="1">
    <source>
        <dbReference type="ARBA" id="ARBA00004434"/>
    </source>
</evidence>
<evidence type="ECO:0000256" key="4">
    <source>
        <dbReference type="ARBA" id="ARBA00022448"/>
    </source>
</evidence>
<dbReference type="InterPro" id="IPR021056">
    <property type="entry name" value="Mt_import_IM_translocase_Tim54"/>
</dbReference>
<evidence type="ECO:0000256" key="2">
    <source>
        <dbReference type="ARBA" id="ARBA00006355"/>
    </source>
</evidence>
<evidence type="ECO:0000256" key="9">
    <source>
        <dbReference type="ARBA" id="ARBA00023010"/>
    </source>
</evidence>
<evidence type="ECO:0000256" key="5">
    <source>
        <dbReference type="ARBA" id="ARBA00022692"/>
    </source>
</evidence>
<evidence type="ECO:0000313" key="13">
    <source>
        <dbReference type="EMBL" id="KAJ7217179.1"/>
    </source>
</evidence>
<keyword evidence="4" id="KW-0813">Transport</keyword>
<gene>
    <name evidence="13" type="ORF">GGX14DRAFT_602416</name>
</gene>
<comment type="similarity">
    <text evidence="2">Belongs to the TIM54 family.</text>
</comment>
<keyword evidence="6" id="KW-0999">Mitochondrion inner membrane</keyword>
<evidence type="ECO:0000256" key="3">
    <source>
        <dbReference type="ARBA" id="ARBA00020796"/>
    </source>
</evidence>
<keyword evidence="11 12" id="KW-0472">Membrane</keyword>
<name>A0AAD6YEM8_9AGAR</name>
<evidence type="ECO:0000256" key="11">
    <source>
        <dbReference type="ARBA" id="ARBA00023136"/>
    </source>
</evidence>
<dbReference type="GO" id="GO:0015031">
    <property type="term" value="P:protein transport"/>
    <property type="evidence" value="ECO:0007669"/>
    <property type="project" value="UniProtKB-KW"/>
</dbReference>
<evidence type="ECO:0000313" key="14">
    <source>
        <dbReference type="Proteomes" id="UP001219525"/>
    </source>
</evidence>
<keyword evidence="9" id="KW-0811">Translocation</keyword>
<protein>
    <recommendedName>
        <fullName evidence="3">Mitochondrial import inner membrane translocase subunit TIM54</fullName>
    </recommendedName>
</protein>
<evidence type="ECO:0000256" key="8">
    <source>
        <dbReference type="ARBA" id="ARBA00022989"/>
    </source>
</evidence>
<keyword evidence="14" id="KW-1185">Reference proteome</keyword>
<evidence type="ECO:0000256" key="10">
    <source>
        <dbReference type="ARBA" id="ARBA00023128"/>
    </source>
</evidence>
<keyword evidence="7" id="KW-0653">Protein transport</keyword>
<dbReference type="AlphaFoldDB" id="A0AAD6YEM8"/>
<dbReference type="EMBL" id="JARJCW010000014">
    <property type="protein sequence ID" value="KAJ7217179.1"/>
    <property type="molecule type" value="Genomic_DNA"/>
</dbReference>
<comment type="subcellular location">
    <subcellularLocation>
        <location evidence="1">Mitochondrion inner membrane</location>
        <topology evidence="1">Single-pass membrane protein</topology>
    </subcellularLocation>
</comment>
<proteinExistence type="inferred from homology"/>
<evidence type="ECO:0000256" key="12">
    <source>
        <dbReference type="SAM" id="Phobius"/>
    </source>
</evidence>
<dbReference type="GO" id="GO:0005743">
    <property type="term" value="C:mitochondrial inner membrane"/>
    <property type="evidence" value="ECO:0007669"/>
    <property type="project" value="UniProtKB-SubCell"/>
</dbReference>
<accession>A0AAD6YEM8</accession>
<dbReference type="Proteomes" id="UP001219525">
    <property type="component" value="Unassembled WGS sequence"/>
</dbReference>
<dbReference type="Pfam" id="PF11711">
    <property type="entry name" value="Tim54"/>
    <property type="match status" value="1"/>
</dbReference>
<sequence>MNAAEGRSTTPVSGVRTILGYAGIPSSWFNKRPKLPSRNWLIFLSVTSSVVGLYIYDRRQCKAIRQSYVDKVKDLADENVGALYRPRRVLVYGGKWPADEDHDQTLRYFRKYVKPVLVAAAVDYTMIGGKRLGDIANRVADDIKAQRRLDAGLDSRPEVYQQLPTYSTPAEERQHELDGGIVIIGRPTFKEFMSGLTRGWTEPLDKVDRDEMLAQELEKDGRFDEEDQGWPPASEPLTVQVETIRPPLPPVPPLPALLLVPFIDLVGFTKIPLMIWHFFNHRHDVRAGADAAYKLVMGHTRPFSSPPDAPDPLFSDITTSTSEPSSDLDFDKECENYFKNSVYKIPSENAKAREKYYAELKTKLETARALARGAREPTKDEVHNPPPTEVELRAERMNKEKRWRGDLKGWQIIAPDSKVAWDSRFRDALRVYVDPPPDPNSSA</sequence>